<feature type="compositionally biased region" description="Acidic residues" evidence="2">
    <location>
        <begin position="2068"/>
        <end position="2077"/>
    </location>
</feature>
<feature type="compositionally biased region" description="Polar residues" evidence="2">
    <location>
        <begin position="663"/>
        <end position="690"/>
    </location>
</feature>
<feature type="compositionally biased region" description="Low complexity" evidence="2">
    <location>
        <begin position="865"/>
        <end position="881"/>
    </location>
</feature>
<reference evidence="5" key="1">
    <citation type="submission" date="2021-01" db="EMBL/GenBank/DDBJ databases">
        <authorList>
            <person name="Corre E."/>
            <person name="Pelletier E."/>
            <person name="Niang G."/>
            <person name="Scheremetjew M."/>
            <person name="Finn R."/>
            <person name="Kale V."/>
            <person name="Holt S."/>
            <person name="Cochrane G."/>
            <person name="Meng A."/>
            <person name="Brown T."/>
            <person name="Cohen L."/>
        </authorList>
    </citation>
    <scope>NUCLEOTIDE SEQUENCE</scope>
    <source>
        <strain evidence="5">CCMP127</strain>
    </source>
</reference>
<dbReference type="InterPro" id="IPR002048">
    <property type="entry name" value="EF_hand_dom"/>
</dbReference>
<feature type="compositionally biased region" description="Polar residues" evidence="2">
    <location>
        <begin position="698"/>
        <end position="735"/>
    </location>
</feature>
<organism evidence="5">
    <name type="scientific">Amphora coffeiformis</name>
    <dbReference type="NCBI Taxonomy" id="265554"/>
    <lineage>
        <taxon>Eukaryota</taxon>
        <taxon>Sar</taxon>
        <taxon>Stramenopiles</taxon>
        <taxon>Ochrophyta</taxon>
        <taxon>Bacillariophyta</taxon>
        <taxon>Bacillariophyceae</taxon>
        <taxon>Bacillariophycidae</taxon>
        <taxon>Thalassiophysales</taxon>
        <taxon>Catenulaceae</taxon>
        <taxon>Amphora</taxon>
    </lineage>
</organism>
<feature type="transmembrane region" description="Helical" evidence="3">
    <location>
        <begin position="1909"/>
        <end position="1932"/>
    </location>
</feature>
<feature type="region of interest" description="Disordered" evidence="2">
    <location>
        <begin position="562"/>
        <end position="593"/>
    </location>
</feature>
<protein>
    <recommendedName>
        <fullName evidence="4">EF-hand domain-containing protein</fullName>
    </recommendedName>
</protein>
<feature type="compositionally biased region" description="Acidic residues" evidence="2">
    <location>
        <begin position="2171"/>
        <end position="2198"/>
    </location>
</feature>
<evidence type="ECO:0000256" key="1">
    <source>
        <dbReference type="ARBA" id="ARBA00022837"/>
    </source>
</evidence>
<keyword evidence="3" id="KW-0472">Membrane</keyword>
<feature type="region of interest" description="Disordered" evidence="2">
    <location>
        <begin position="452"/>
        <end position="532"/>
    </location>
</feature>
<feature type="region of interest" description="Disordered" evidence="2">
    <location>
        <begin position="1944"/>
        <end position="2216"/>
    </location>
</feature>
<gene>
    <name evidence="5" type="ORF">ACOF00016_LOCUS436</name>
</gene>
<feature type="compositionally biased region" description="Acidic residues" evidence="2">
    <location>
        <begin position="2109"/>
        <end position="2119"/>
    </location>
</feature>
<feature type="compositionally biased region" description="Low complexity" evidence="2">
    <location>
        <begin position="1870"/>
        <end position="1891"/>
    </location>
</feature>
<feature type="compositionally biased region" description="Acidic residues" evidence="2">
    <location>
        <begin position="2354"/>
        <end position="2372"/>
    </location>
</feature>
<feature type="region of interest" description="Disordered" evidence="2">
    <location>
        <begin position="1870"/>
        <end position="1903"/>
    </location>
</feature>
<proteinExistence type="predicted"/>
<feature type="compositionally biased region" description="Polar residues" evidence="2">
    <location>
        <begin position="786"/>
        <end position="820"/>
    </location>
</feature>
<feature type="compositionally biased region" description="Basic and acidic residues" evidence="2">
    <location>
        <begin position="1945"/>
        <end position="1958"/>
    </location>
</feature>
<keyword evidence="3" id="KW-0812">Transmembrane</keyword>
<dbReference type="EMBL" id="HBIM01000500">
    <property type="protein sequence ID" value="CAE0402141.1"/>
    <property type="molecule type" value="Transcribed_RNA"/>
</dbReference>
<sequence>MGKKRRLDQSRNCHSSLGAKSYSYHLVIQPVQWLALLLCLLPPAASQFASCFDKLNRSDGNGDSVLSSDEYQSFILDMTQGKIRLDMQSPTRTSIHQAFDVRINEPLGGVGIDGVSTEHEHQQGMTLFCENVYQSLFPIFKASVTWDECRDAVFVNDGQIDTAAFAGLASTLVGETFVGFEHLGQATREVYTDLENANGVVDVGLWTSHPLMLDLFCRRVILGTKIDSDLVVEIPGTLQSATVSCLDDLRIADGNEDGLLSEREYISLVNNLSKDSFLFTPFDQLPVVLQNNFAWLRFGADTVDIGGLDSVDSTESELRQLDWVCSQTEASISAALSRGARGTETPFLTECIIASIIADENEDGKLGFEEFKSVLRVFEYDEPDSGVLLQTFTELASEEGLIDVSGVGRYKVVTSANVETFEVLCNSILDLVIYEKPDITPRLATALNSTGDDLLANTTNTPSPSPIDSNKTSTSSPTTLIGSVTSLTSVPTDWNETTSTPSTNGTGIPSLSPTPPNRTASPTSSNVSGAPSTIAPTGFTYSSVLPSMNTTLAPSMTSNNFNESATFAPNEDNATLAPSSPSPSLAPTSSNMTATFAPSTANATLEPLTLVPSAFNNTTAPSLSPVFFNGTSTPSTMNDTFPPMTLFPTASNDTTIGPSINATHAPSLSPTVTNETTTPAPSERNGTLVPSTIPPTGLNDTTVEPSVNSTFPPSLSPIMTNQTGTLSPTLANDTYSPSTFSPSSNTFGPIGENETTVPFTVPPTKMQFPSSAPSSEESSLSPSFIDGSSASPTPLAQSDRPSVNPTTLPLPTSVPASSEPSGKRVTSYAPSAENFSTTPTQRPEFSLPSESEETAPPSQIPRLFTSSPSIQPIIQTPSPSTRAPTLPPTSLDEPTAYPTMPTESFASCKNSMFVCDRDRDNKLQSNEFVLFLNRQTDDAFKGHSFDDLPIAFQVLYLSVRQSGTTPSIFGSKPGQQATGSQINNLRQICSETDRVFSEYLQKQHFQPTVPPTHFATDVALQALITPSEFSQCKLFLFVSDGNRNSQLDSEEYVTFVNKITVNAFLGLSFADLPLVFRAVFETTSGTSGFISIVGARPGQQAPVDQVAVLENLCGEAYSAGEIWEDTKTTEPTLSPTGGSNGSSSTLVPTLFVENFSFCTTSMAVSDRNKDNFLDEDEYVWFLNRLKQNIYLGVPFSDINSSLQLLFFSLRDASGSISIPGARPGQPRTPEEAAWLRRVCSDTDTALSELVTTSAPSPGTIQPTVAPSTASPVGSSQRITSIQLARCRAFLSISDRDKNKAIDQVEYVSFLNTLSGNSFIGLDFSGLVPTFRQLFTTSQSASSVVSINGAKPSDGATPEEVASLTSFCAMVYTALDLFNNGPPPTQSPTADQPLDDPTVLECFSKLNEVDLSGDRKIDKVEYVAYVSQVSKGTYGVEFPFSSLPYVIQDNFDWIRGDNQFVDVEGVGDISLLNGTSRLASLARLCRRTTYVIESAMSGNNETEPVAHCYGSFTSSDVNSDNQLTETEFVSTVNHFLGLNRSELSFMSLDDPFVNFFEANKGFSNGVVNIEGSKPSQTPNAVQELTLTYLCDEIAKAVNESRTSYVLRNRCLDALNQANADTDSILVEDEYVDFVYLFAGKSRGNQTYTDLPEELLLNFEALRGADNASISITGWLGSEFSTEGRENIVRVCTATNDAIIVGFPSDAPTPTPAPGNIVSKTIYNGFILDGRGDLFASDLGGGLEDFEIAELNLAYGLFVDATVSAQLSVRRLRGRRLAVLGFLYESPTIHKILNGTCGDWVANSTKSCLEVYASFELSVTENEDVASIVNQYTILTQDSIANGALQSQLALLSPNRRFDVIGVTDFVLPDAGSPTSTPVTAPTTTFSPTSAPAGNNEQPRSEDAGGGGLPLIPLIAAGGGTLLIFAFVLFWFYYRRRNNNKTVDAFFGKDDVEGPHKDNLDENDDHDYELSLNPSESEDTDEFNAEPKTSSEFSPATSEHNDYGFSSVSEHSRTDVKFGRENDTDHPRPTPSWSPPESPGGSDELFKDEAIESNENDWAGAAGNLLGTGDDSEGSEESELVVRTSSAASVAARSMGSRENDSGPNFFNDTSSDEDDNEEESIGVPESEGGFATDMDHSEEGSETFNDGDADSFQKGSFGDGSSLGGDSRGGDYGEEYGEEYDEDYGDYDDDFEPSYDNQEDGSAYQGSLNTTDKPLEQDFDASTAEDDTIQGSYVMDDTGLSRAKRLEFRSRIEELVLQVVPDEVGNVDAMMEQFYGREEELIKTLSTMAKQVKARAGGDGPSEHGDNSYSDSYRSESMDGEGEVFDDEGYYNEPFETSAGEQYYDDDGQFGAGQDGEEYYDDDDDQFQDEDSYGSDYSDHDR</sequence>
<dbReference type="SMART" id="SM00054">
    <property type="entry name" value="EFh"/>
    <property type="match status" value="7"/>
</dbReference>
<keyword evidence="1" id="KW-0106">Calcium</keyword>
<feature type="compositionally biased region" description="Low complexity" evidence="2">
    <location>
        <begin position="2079"/>
        <end position="2092"/>
    </location>
</feature>
<feature type="region of interest" description="Disordered" evidence="2">
    <location>
        <begin position="2289"/>
        <end position="2381"/>
    </location>
</feature>
<feature type="compositionally biased region" description="Low complexity" evidence="2">
    <location>
        <begin position="574"/>
        <end position="590"/>
    </location>
</feature>
<dbReference type="InterPro" id="IPR011992">
    <property type="entry name" value="EF-hand-dom_pair"/>
</dbReference>
<feature type="compositionally biased region" description="Gly residues" evidence="2">
    <location>
        <begin position="2156"/>
        <end position="2166"/>
    </location>
</feature>
<keyword evidence="3" id="KW-1133">Transmembrane helix</keyword>
<feature type="compositionally biased region" description="Low complexity" evidence="2">
    <location>
        <begin position="769"/>
        <end position="783"/>
    </location>
</feature>
<dbReference type="PROSITE" id="PS50222">
    <property type="entry name" value="EF_HAND_2"/>
    <property type="match status" value="1"/>
</dbReference>
<evidence type="ECO:0000259" key="4">
    <source>
        <dbReference type="PROSITE" id="PS50222"/>
    </source>
</evidence>
<feature type="region of interest" description="Disordered" evidence="2">
    <location>
        <begin position="663"/>
        <end position="886"/>
    </location>
</feature>
<dbReference type="InterPro" id="IPR018247">
    <property type="entry name" value="EF_Hand_1_Ca_BS"/>
</dbReference>
<feature type="compositionally biased region" description="Basic and acidic residues" evidence="2">
    <location>
        <begin position="2008"/>
        <end position="2026"/>
    </location>
</feature>
<accession>A0A7S3KZK9</accession>
<feature type="compositionally biased region" description="Pro residues" evidence="2">
    <location>
        <begin position="2027"/>
        <end position="2036"/>
    </location>
</feature>
<feature type="compositionally biased region" description="Polar residues" evidence="2">
    <location>
        <begin position="1985"/>
        <end position="2007"/>
    </location>
</feature>
<evidence type="ECO:0000256" key="3">
    <source>
        <dbReference type="SAM" id="Phobius"/>
    </source>
</evidence>
<dbReference type="PROSITE" id="PS00018">
    <property type="entry name" value="EF_HAND_1"/>
    <property type="match status" value="7"/>
</dbReference>
<feature type="compositionally biased region" description="Acidic residues" evidence="2">
    <location>
        <begin position="2317"/>
        <end position="2329"/>
    </location>
</feature>
<evidence type="ECO:0000256" key="2">
    <source>
        <dbReference type="SAM" id="MobiDB-lite"/>
    </source>
</evidence>
<evidence type="ECO:0000313" key="5">
    <source>
        <dbReference type="EMBL" id="CAE0402141.1"/>
    </source>
</evidence>
<feature type="compositionally biased region" description="Polar residues" evidence="2">
    <location>
        <begin position="833"/>
        <end position="843"/>
    </location>
</feature>
<dbReference type="SUPFAM" id="SSF47473">
    <property type="entry name" value="EF-hand"/>
    <property type="match status" value="2"/>
</dbReference>
<name>A0A7S3KZK9_9STRA</name>
<feature type="compositionally biased region" description="Low complexity" evidence="2">
    <location>
        <begin position="736"/>
        <end position="747"/>
    </location>
</feature>
<feature type="domain" description="EF-hand" evidence="4">
    <location>
        <begin position="359"/>
        <end position="381"/>
    </location>
</feature>
<dbReference type="GO" id="GO:0005509">
    <property type="term" value="F:calcium ion binding"/>
    <property type="evidence" value="ECO:0007669"/>
    <property type="project" value="InterPro"/>
</dbReference>